<dbReference type="AlphaFoldDB" id="A0A0F8V9R1"/>
<dbReference type="PROSITE" id="PS00061">
    <property type="entry name" value="ADH_SHORT"/>
    <property type="match status" value="1"/>
</dbReference>
<name>A0A0F8V9R1_9EURO</name>
<dbReference type="EMBL" id="JYKN01001598">
    <property type="protein sequence ID" value="KKK19746.1"/>
    <property type="molecule type" value="Genomic_DNA"/>
</dbReference>
<dbReference type="PRINTS" id="PR00080">
    <property type="entry name" value="SDRFAMILY"/>
</dbReference>
<evidence type="ECO:0000256" key="4">
    <source>
        <dbReference type="ARBA" id="ARBA00022857"/>
    </source>
</evidence>
<dbReference type="GO" id="GO:0052650">
    <property type="term" value="F:all-trans-retinol dehydrogenase (NADP+) activity"/>
    <property type="evidence" value="ECO:0007669"/>
    <property type="project" value="UniProtKB-ARBA"/>
</dbReference>
<comment type="function">
    <text evidence="9">Catalyzes the reduction of all-trans-retinal to all-trans-retinol in the presence of NADPH.</text>
</comment>
<protein>
    <recommendedName>
        <fullName evidence="10">Short-chain dehydrogenase/reductase 3</fullName>
    </recommendedName>
    <alternativeName>
        <fullName evidence="11">Retinal short-chain dehydrogenase/reductase 1</fullName>
    </alternativeName>
</protein>
<dbReference type="Gene3D" id="3.40.50.720">
    <property type="entry name" value="NAD(P)-binding Rossmann-like Domain"/>
    <property type="match status" value="1"/>
</dbReference>
<comment type="caution">
    <text evidence="13">The sequence shown here is derived from an EMBL/GenBank/DDBJ whole genome shotgun (WGS) entry which is preliminary data.</text>
</comment>
<keyword evidence="4" id="KW-0521">NADP</keyword>
<dbReference type="SUPFAM" id="SSF51735">
    <property type="entry name" value="NAD(P)-binding Rossmann-fold domains"/>
    <property type="match status" value="1"/>
</dbReference>
<dbReference type="PANTHER" id="PTHR24322:SF736">
    <property type="entry name" value="RETINOL DEHYDROGENASE 10"/>
    <property type="match status" value="1"/>
</dbReference>
<evidence type="ECO:0000256" key="7">
    <source>
        <dbReference type="ARBA" id="ARBA00023098"/>
    </source>
</evidence>
<comment type="subcellular location">
    <subcellularLocation>
        <location evidence="1">Membrane</location>
        <topology evidence="1">Multi-pass membrane protein</topology>
    </subcellularLocation>
</comment>
<evidence type="ECO:0000256" key="2">
    <source>
        <dbReference type="ARBA" id="ARBA00006484"/>
    </source>
</evidence>
<evidence type="ECO:0000256" key="9">
    <source>
        <dbReference type="ARBA" id="ARBA00059620"/>
    </source>
</evidence>
<dbReference type="CDD" id="cd05339">
    <property type="entry name" value="17beta-HSDXI-like_SDR_c"/>
    <property type="match status" value="1"/>
</dbReference>
<evidence type="ECO:0000256" key="6">
    <source>
        <dbReference type="ARBA" id="ARBA00023002"/>
    </source>
</evidence>
<organism evidence="13 14">
    <name type="scientific">Aspergillus ochraceoroseus</name>
    <dbReference type="NCBI Taxonomy" id="138278"/>
    <lineage>
        <taxon>Eukaryota</taxon>
        <taxon>Fungi</taxon>
        <taxon>Dikarya</taxon>
        <taxon>Ascomycota</taxon>
        <taxon>Pezizomycotina</taxon>
        <taxon>Eurotiomycetes</taxon>
        <taxon>Eurotiomycetidae</taxon>
        <taxon>Eurotiales</taxon>
        <taxon>Aspergillaceae</taxon>
        <taxon>Aspergillus</taxon>
        <taxon>Aspergillus subgen. Nidulantes</taxon>
    </lineage>
</organism>
<dbReference type="InterPro" id="IPR002347">
    <property type="entry name" value="SDR_fam"/>
</dbReference>
<evidence type="ECO:0000256" key="3">
    <source>
        <dbReference type="ARBA" id="ARBA00022692"/>
    </source>
</evidence>
<dbReference type="VEuPathDB" id="FungiDB:P175DRAFT_0494983"/>
<keyword evidence="8" id="KW-0472">Membrane</keyword>
<evidence type="ECO:0000256" key="10">
    <source>
        <dbReference type="ARBA" id="ARBA00068717"/>
    </source>
</evidence>
<dbReference type="InterPro" id="IPR020904">
    <property type="entry name" value="Sc_DH/Rdtase_CS"/>
</dbReference>
<keyword evidence="14" id="KW-1185">Reference proteome</keyword>
<comment type="similarity">
    <text evidence="2 12">Belongs to the short-chain dehydrogenases/reductases (SDR) family.</text>
</comment>
<evidence type="ECO:0000256" key="11">
    <source>
        <dbReference type="ARBA" id="ARBA00082544"/>
    </source>
</evidence>
<reference evidence="13 14" key="1">
    <citation type="submission" date="2015-02" db="EMBL/GenBank/DDBJ databases">
        <title>Draft Genome Sequences of Two Closely-Related Aflatoxigenic Aspergillus Species Obtained from the Cote d'Ivoire.</title>
        <authorList>
            <person name="Moore G.G."/>
            <person name="Beltz S.B."/>
            <person name="Mack B.M."/>
        </authorList>
    </citation>
    <scope>NUCLEOTIDE SEQUENCE [LARGE SCALE GENOMIC DNA]</scope>
    <source>
        <strain evidence="13 14">SRRC1432</strain>
    </source>
</reference>
<evidence type="ECO:0000256" key="8">
    <source>
        <dbReference type="ARBA" id="ARBA00023136"/>
    </source>
</evidence>
<evidence type="ECO:0000256" key="5">
    <source>
        <dbReference type="ARBA" id="ARBA00022989"/>
    </source>
</evidence>
<evidence type="ECO:0000313" key="13">
    <source>
        <dbReference type="EMBL" id="KKK19746.1"/>
    </source>
</evidence>
<keyword evidence="5" id="KW-1133">Transmembrane helix</keyword>
<evidence type="ECO:0000256" key="12">
    <source>
        <dbReference type="RuleBase" id="RU000363"/>
    </source>
</evidence>
<evidence type="ECO:0000313" key="14">
    <source>
        <dbReference type="Proteomes" id="UP000034947"/>
    </source>
</evidence>
<keyword evidence="6" id="KW-0560">Oxidoreductase</keyword>
<dbReference type="InterPro" id="IPR036291">
    <property type="entry name" value="NAD(P)-bd_dom_sf"/>
</dbReference>
<evidence type="ECO:0000256" key="1">
    <source>
        <dbReference type="ARBA" id="ARBA00004141"/>
    </source>
</evidence>
<sequence length="346" mass="38597">MAFQKTFWFSREGFTADVVGKILQGTILNTWTTVPLLWLARYTSKGQDISREHAKALQVLKVLAFLAVLRRVNAWLNRRALNNGLSDQYNWSREVVVLTGGSNGIGRQVALLLGQRGIPVAILDVQAPQDRLSATVRYYRCDITSPAAIAEAATSIRATLGEPTILINNAGICSSRTILDSTEAHTRVQFEVNTLAHYWLVREFLPALIQRNHGMVVTVASQAGYTVTPNMVDYSATKAAAIAFHEGLAAELVARYNAPRVRTVLITQGFTRTALIDRLTPEDTWLNPLLYPETVAEHLVQQVLRGESGHVLVPGATGWMAKWFRSFPGWVQHRLRVRLERLMRAN</sequence>
<dbReference type="PANTHER" id="PTHR24322">
    <property type="entry name" value="PKSB"/>
    <property type="match status" value="1"/>
</dbReference>
<dbReference type="FunFam" id="3.40.50.720:FF:000131">
    <property type="entry name" value="Short-chain dehydrogenase/reductase 3"/>
    <property type="match status" value="1"/>
</dbReference>
<dbReference type="GO" id="GO:0016020">
    <property type="term" value="C:membrane"/>
    <property type="evidence" value="ECO:0007669"/>
    <property type="project" value="UniProtKB-SubCell"/>
</dbReference>
<dbReference type="Proteomes" id="UP000034947">
    <property type="component" value="Unassembled WGS sequence"/>
</dbReference>
<dbReference type="OrthoDB" id="10253736at2759"/>
<dbReference type="GO" id="GO:0044550">
    <property type="term" value="P:secondary metabolite biosynthetic process"/>
    <property type="evidence" value="ECO:0007669"/>
    <property type="project" value="UniProtKB-ARBA"/>
</dbReference>
<accession>A0A0F8V9R1</accession>
<keyword evidence="3" id="KW-0812">Transmembrane</keyword>
<dbReference type="Pfam" id="PF00106">
    <property type="entry name" value="adh_short"/>
    <property type="match status" value="1"/>
</dbReference>
<gene>
    <name evidence="13" type="ORF">AOCH_006819</name>
</gene>
<keyword evidence="7" id="KW-0443">Lipid metabolism</keyword>
<proteinExistence type="inferred from homology"/>
<dbReference type="PRINTS" id="PR00081">
    <property type="entry name" value="GDHRDH"/>
</dbReference>